<name>A0ABS1VBS3_9PROT</name>
<sequence>MSGQNKPRDRGGPMLTAAKLWRRTSGKGTDYLAGRLGGVKVLVMENRDRQGDDDATHLLMFAEASPRTGGGQ</sequence>
<comment type="caution">
    <text evidence="1">The sequence shown here is derived from an EMBL/GenBank/DDBJ whole genome shotgun (WGS) entry which is preliminary data.</text>
</comment>
<organism evidence="1 2">
    <name type="scientific">Belnapia mucosa</name>
    <dbReference type="NCBI Taxonomy" id="2804532"/>
    <lineage>
        <taxon>Bacteria</taxon>
        <taxon>Pseudomonadati</taxon>
        <taxon>Pseudomonadota</taxon>
        <taxon>Alphaproteobacteria</taxon>
        <taxon>Acetobacterales</taxon>
        <taxon>Roseomonadaceae</taxon>
        <taxon>Belnapia</taxon>
    </lineage>
</organism>
<dbReference type="EMBL" id="JAEUXJ010000010">
    <property type="protein sequence ID" value="MBL6457838.1"/>
    <property type="molecule type" value="Genomic_DNA"/>
</dbReference>
<evidence type="ECO:0000313" key="1">
    <source>
        <dbReference type="EMBL" id="MBL6457838.1"/>
    </source>
</evidence>
<accession>A0ABS1VBS3</accession>
<dbReference type="RefSeq" id="WP_202827576.1">
    <property type="nucleotide sequence ID" value="NZ_JAEUXJ010000010.1"/>
</dbReference>
<protein>
    <submittedName>
        <fullName evidence="1">Uncharacterized protein</fullName>
    </submittedName>
</protein>
<reference evidence="1 2" key="1">
    <citation type="submission" date="2021-01" db="EMBL/GenBank/DDBJ databases">
        <title>Belnapia mucosa sp. nov. and Belnapia arida sp. nov., isolated from the Tabernas Desert (Almeria, Spain).</title>
        <authorList>
            <person name="Molina-Menor E."/>
            <person name="Vidal-Verdu A."/>
            <person name="Calonge A."/>
            <person name="Satari L."/>
            <person name="Pereto Magraner J."/>
            <person name="Porcar Miralles M."/>
        </authorList>
    </citation>
    <scope>NUCLEOTIDE SEQUENCE [LARGE SCALE GENOMIC DNA]</scope>
    <source>
        <strain evidence="1 2">T6</strain>
    </source>
</reference>
<keyword evidence="2" id="KW-1185">Reference proteome</keyword>
<dbReference type="Proteomes" id="UP000606490">
    <property type="component" value="Unassembled WGS sequence"/>
</dbReference>
<proteinExistence type="predicted"/>
<evidence type="ECO:0000313" key="2">
    <source>
        <dbReference type="Proteomes" id="UP000606490"/>
    </source>
</evidence>
<gene>
    <name evidence="1" type="ORF">JMJ55_21090</name>
</gene>